<evidence type="ECO:0000313" key="4">
    <source>
        <dbReference type="Proteomes" id="UP000324832"/>
    </source>
</evidence>
<feature type="region of interest" description="Disordered" evidence="2">
    <location>
        <begin position="274"/>
        <end position="349"/>
    </location>
</feature>
<evidence type="ECO:0008006" key="5">
    <source>
        <dbReference type="Google" id="ProtNLM"/>
    </source>
</evidence>
<feature type="compositionally biased region" description="Basic and acidic residues" evidence="2">
    <location>
        <begin position="500"/>
        <end position="517"/>
    </location>
</feature>
<feature type="compositionally biased region" description="Polar residues" evidence="2">
    <location>
        <begin position="519"/>
        <end position="535"/>
    </location>
</feature>
<dbReference type="GO" id="GO:0005634">
    <property type="term" value="C:nucleus"/>
    <property type="evidence" value="ECO:0007669"/>
    <property type="project" value="TreeGrafter"/>
</dbReference>
<feature type="compositionally biased region" description="Basic and acidic residues" evidence="2">
    <location>
        <begin position="386"/>
        <end position="423"/>
    </location>
</feature>
<protein>
    <recommendedName>
        <fullName evidence="5">Serine/threonine-protein phosphatase 4 regulatory subunit 2</fullName>
    </recommendedName>
</protein>
<gene>
    <name evidence="3" type="ORF">LSINAPIS_LOCUS7101</name>
</gene>
<accession>A0A5E4QCB3</accession>
<dbReference type="Proteomes" id="UP000324832">
    <property type="component" value="Unassembled WGS sequence"/>
</dbReference>
<feature type="region of interest" description="Disordered" evidence="2">
    <location>
        <begin position="378"/>
        <end position="535"/>
    </location>
</feature>
<dbReference type="GO" id="GO:0005737">
    <property type="term" value="C:cytoplasm"/>
    <property type="evidence" value="ECO:0007669"/>
    <property type="project" value="TreeGrafter"/>
</dbReference>
<evidence type="ECO:0000256" key="2">
    <source>
        <dbReference type="SAM" id="MobiDB-lite"/>
    </source>
</evidence>
<dbReference type="AlphaFoldDB" id="A0A5E4QCB3"/>
<dbReference type="PANTHER" id="PTHR16487">
    <property type="entry name" value="PPP4R2-RELATED PROTEIN"/>
    <property type="match status" value="1"/>
</dbReference>
<dbReference type="Pfam" id="PF09184">
    <property type="entry name" value="PPP4R2"/>
    <property type="match status" value="1"/>
</dbReference>
<feature type="compositionally biased region" description="Polar residues" evidence="2">
    <location>
        <begin position="469"/>
        <end position="493"/>
    </location>
</feature>
<feature type="compositionally biased region" description="Polar residues" evidence="2">
    <location>
        <begin position="274"/>
        <end position="296"/>
    </location>
</feature>
<dbReference type="PANTHER" id="PTHR16487:SF0">
    <property type="entry name" value="PROTEIN PHOSPHATASE 4 REGULATORY SUBUNIT 2-RELATED"/>
    <property type="match status" value="1"/>
</dbReference>
<dbReference type="EMBL" id="FZQP02002293">
    <property type="protein sequence ID" value="VVC95376.1"/>
    <property type="molecule type" value="Genomic_DNA"/>
</dbReference>
<dbReference type="GO" id="GO:0030289">
    <property type="term" value="C:protein phosphatase 4 complex"/>
    <property type="evidence" value="ECO:0007669"/>
    <property type="project" value="InterPro"/>
</dbReference>
<dbReference type="InterPro" id="IPR015267">
    <property type="entry name" value="PPP4R2"/>
</dbReference>
<feature type="compositionally biased region" description="Basic and acidic residues" evidence="2">
    <location>
        <begin position="450"/>
        <end position="468"/>
    </location>
</feature>
<evidence type="ECO:0000256" key="1">
    <source>
        <dbReference type="ARBA" id="ARBA00009207"/>
    </source>
</evidence>
<evidence type="ECO:0000313" key="3">
    <source>
        <dbReference type="EMBL" id="VVC95376.1"/>
    </source>
</evidence>
<comment type="similarity">
    <text evidence="1">Belongs to the PPP4R2 family.</text>
</comment>
<feature type="compositionally biased region" description="Low complexity" evidence="2">
    <location>
        <begin position="424"/>
        <end position="440"/>
    </location>
</feature>
<feature type="region of interest" description="Disordered" evidence="2">
    <location>
        <begin position="136"/>
        <end position="164"/>
    </location>
</feature>
<reference evidence="3 4" key="1">
    <citation type="submission" date="2017-07" db="EMBL/GenBank/DDBJ databases">
        <authorList>
            <person name="Talla V."/>
            <person name="Backstrom N."/>
        </authorList>
    </citation>
    <scope>NUCLEOTIDE SEQUENCE [LARGE SCALE GENOMIC DNA]</scope>
</reference>
<proteinExistence type="inferred from homology"/>
<keyword evidence="4" id="KW-1185">Reference proteome</keyword>
<dbReference type="GO" id="GO:0019888">
    <property type="term" value="F:protein phosphatase regulator activity"/>
    <property type="evidence" value="ECO:0007669"/>
    <property type="project" value="InterPro"/>
</dbReference>
<name>A0A5E4QCB3_9NEOP</name>
<organism evidence="3 4">
    <name type="scientific">Leptidea sinapis</name>
    <dbReference type="NCBI Taxonomy" id="189913"/>
    <lineage>
        <taxon>Eukaryota</taxon>
        <taxon>Metazoa</taxon>
        <taxon>Ecdysozoa</taxon>
        <taxon>Arthropoda</taxon>
        <taxon>Hexapoda</taxon>
        <taxon>Insecta</taxon>
        <taxon>Pterygota</taxon>
        <taxon>Neoptera</taxon>
        <taxon>Endopterygota</taxon>
        <taxon>Lepidoptera</taxon>
        <taxon>Glossata</taxon>
        <taxon>Ditrysia</taxon>
        <taxon>Papilionoidea</taxon>
        <taxon>Pieridae</taxon>
        <taxon>Dismorphiinae</taxon>
        <taxon>Leptidea</taxon>
    </lineage>
</organism>
<sequence length="535" mass="60273">MENAEEVFQFLEEFSKRKPKTIPQELNDYLTYVARTGDPVYQWSLVKSLFKEKLLNVITDFHESTPSIDILPCPNVDPFNYDIMKNSLVERLDSFTSAPFTVQRICELLTFPRKQYNRVDKFMRAIEKNILVVSTREPGQQRPQEPENGEAMEPIVNGSDNNSEYNVDVEMEDMSWKETGELQQNREPQPGSSDTHINMNELEARLNAKQDVSVDMKNKQFAEYESLTPPELDITECTEAEQMIEDNQEPKVMDTNEPAALQINEPIVLQASESTDLPSKDSTNLPPNDSTDLPSNDSKDLPSNDSIDLPTKESTDLPSNEPTDLKQLKDQQSSNDETVPAYKTDQETDVVQPKLIIPDIKVDNVEMTELKIIEQANLEEMNQDSVNKETCTDIAHVKVEEKEEKPEEVHSNEDTNDHIEIKNVSENSSSSEGSSASSENIDGLSNSPKTDSEDGKQDETDSSDKCLEETSSPNTVSVIQSENYSITDVNSELPQIPAESKVEGALEVSDKHRKEIDNEQNQSDSKIANPETETP</sequence>